<evidence type="ECO:0000256" key="3">
    <source>
        <dbReference type="ARBA" id="ARBA00022679"/>
    </source>
</evidence>
<dbReference type="InterPro" id="IPR019734">
    <property type="entry name" value="TPR_rpt"/>
</dbReference>
<dbReference type="SUPFAM" id="SSF48452">
    <property type="entry name" value="TPR-like"/>
    <property type="match status" value="1"/>
</dbReference>
<dbReference type="PROSITE" id="PS50005">
    <property type="entry name" value="TPR"/>
    <property type="match status" value="3"/>
</dbReference>
<evidence type="ECO:0000313" key="12">
    <source>
        <dbReference type="Proteomes" id="UP000663855"/>
    </source>
</evidence>
<proteinExistence type="inferred from homology"/>
<dbReference type="PANTHER" id="PTHR45641">
    <property type="entry name" value="TETRATRICOPEPTIDE REPEAT PROTEIN (AFU_ORTHOLOGUE AFUA_6G03870)"/>
    <property type="match status" value="1"/>
</dbReference>
<evidence type="ECO:0000256" key="5">
    <source>
        <dbReference type="ARBA" id="ARBA00022737"/>
    </source>
</evidence>
<comment type="caution">
    <text evidence="10">The sequence shown here is derived from an EMBL/GenBank/DDBJ whole genome shotgun (WGS) entry which is preliminary data.</text>
</comment>
<dbReference type="EMBL" id="CAJNOW010021365">
    <property type="protein sequence ID" value="CAF1683918.1"/>
    <property type="molecule type" value="Genomic_DNA"/>
</dbReference>
<dbReference type="Proteomes" id="UP000663855">
    <property type="component" value="Unassembled WGS sequence"/>
</dbReference>
<protein>
    <recommendedName>
        <fullName evidence="9">NAD(P)(+)--arginine ADP-ribosyltransferase</fullName>
        <ecNumber evidence="9">2.4.2.31</ecNumber>
    </recommendedName>
    <alternativeName>
        <fullName evidence="9">Mono(ADP-ribosyl)transferase</fullName>
    </alternativeName>
</protein>
<dbReference type="Pfam" id="PF13424">
    <property type="entry name" value="TPR_12"/>
    <property type="match status" value="3"/>
</dbReference>
<name>A0A815HI16_9BILA</name>
<keyword evidence="3 9" id="KW-0808">Transferase</keyword>
<dbReference type="PANTHER" id="PTHR45641:SF19">
    <property type="entry name" value="NEPHROCYSTIN-3"/>
    <property type="match status" value="1"/>
</dbReference>
<keyword evidence="5" id="KW-0677">Repeat</keyword>
<dbReference type="EC" id="2.4.2.31" evidence="9"/>
<gene>
    <name evidence="10" type="ORF">CJN711_LOCUS19424</name>
    <name evidence="11" type="ORF">KQP761_LOCUS37730</name>
</gene>
<dbReference type="GO" id="GO:0106274">
    <property type="term" value="F:NAD+-protein-arginine ADP-ribosyltransferase activity"/>
    <property type="evidence" value="ECO:0007669"/>
    <property type="project" value="UniProtKB-EC"/>
</dbReference>
<evidence type="ECO:0000256" key="6">
    <source>
        <dbReference type="ARBA" id="ARBA00022803"/>
    </source>
</evidence>
<dbReference type="PROSITE" id="PS51996">
    <property type="entry name" value="TR_MART"/>
    <property type="match status" value="1"/>
</dbReference>
<keyword evidence="4" id="KW-0548">Nucleotidyltransferase</keyword>
<keyword evidence="2 9" id="KW-0328">Glycosyltransferase</keyword>
<dbReference type="GO" id="GO:0016779">
    <property type="term" value="F:nucleotidyltransferase activity"/>
    <property type="evidence" value="ECO:0007669"/>
    <property type="project" value="UniProtKB-KW"/>
</dbReference>
<comment type="catalytic activity">
    <reaction evidence="7 9">
        <text>L-arginyl-[protein] + NAD(+) = N(omega)-(ADP-D-ribosyl)-L-arginyl-[protein] + nicotinamide + H(+)</text>
        <dbReference type="Rhea" id="RHEA:19149"/>
        <dbReference type="Rhea" id="RHEA-COMP:10532"/>
        <dbReference type="Rhea" id="RHEA-COMP:15087"/>
        <dbReference type="ChEBI" id="CHEBI:15378"/>
        <dbReference type="ChEBI" id="CHEBI:17154"/>
        <dbReference type="ChEBI" id="CHEBI:29965"/>
        <dbReference type="ChEBI" id="CHEBI:57540"/>
        <dbReference type="ChEBI" id="CHEBI:142554"/>
        <dbReference type="EC" id="2.4.2.31"/>
    </reaction>
</comment>
<keyword evidence="9" id="KW-0521">NADP</keyword>
<keyword evidence="9" id="KW-0520">NAD</keyword>
<evidence type="ECO:0000256" key="9">
    <source>
        <dbReference type="RuleBase" id="RU361228"/>
    </source>
</evidence>
<evidence type="ECO:0000256" key="7">
    <source>
        <dbReference type="ARBA" id="ARBA00047597"/>
    </source>
</evidence>
<dbReference type="Proteomes" id="UP000663834">
    <property type="component" value="Unassembled WGS sequence"/>
</dbReference>
<dbReference type="SMART" id="SM00028">
    <property type="entry name" value="TPR"/>
    <property type="match status" value="9"/>
</dbReference>
<feature type="repeat" description="TPR" evidence="8">
    <location>
        <begin position="690"/>
        <end position="723"/>
    </location>
</feature>
<comment type="similarity">
    <text evidence="1 9">Belongs to the Arg-specific ADP-ribosyltransferase family.</text>
</comment>
<evidence type="ECO:0000313" key="11">
    <source>
        <dbReference type="EMBL" id="CAF1683918.1"/>
    </source>
</evidence>
<dbReference type="InterPro" id="IPR011990">
    <property type="entry name" value="TPR-like_helical_dom_sf"/>
</dbReference>
<dbReference type="EMBL" id="CAJNOV010009112">
    <property type="protein sequence ID" value="CAF1351025.1"/>
    <property type="molecule type" value="Genomic_DNA"/>
</dbReference>
<evidence type="ECO:0000256" key="2">
    <source>
        <dbReference type="ARBA" id="ARBA00022676"/>
    </source>
</evidence>
<evidence type="ECO:0000256" key="8">
    <source>
        <dbReference type="PROSITE-ProRule" id="PRU00339"/>
    </source>
</evidence>
<accession>A0A815HI16</accession>
<dbReference type="OrthoDB" id="10067154at2759"/>
<organism evidence="10 12">
    <name type="scientific">Rotaria magnacalcarata</name>
    <dbReference type="NCBI Taxonomy" id="392030"/>
    <lineage>
        <taxon>Eukaryota</taxon>
        <taxon>Metazoa</taxon>
        <taxon>Spiralia</taxon>
        <taxon>Gnathifera</taxon>
        <taxon>Rotifera</taxon>
        <taxon>Eurotatoria</taxon>
        <taxon>Bdelloidea</taxon>
        <taxon>Philodinida</taxon>
        <taxon>Philodinidae</taxon>
        <taxon>Rotaria</taxon>
    </lineage>
</organism>
<dbReference type="Gene3D" id="1.25.40.10">
    <property type="entry name" value="Tetratricopeptide repeat domain"/>
    <property type="match status" value="2"/>
</dbReference>
<dbReference type="AlphaFoldDB" id="A0A815HI16"/>
<sequence length="831" mass="96567">MQSNNVREHLSDEFSDQIVTTVILLETNHNEQHSRTLHERLFKLADNFLTFSSIDDCLDYISQSPTWEKIQLVVTNNCISQPIVENLKKLNHINSLFIVDEHTHCHEEHSHRFNNIDSLINHVETITDESKYSSISFSFFDQQERSLVDLSTEATTFMWTQLALNVLLILPSKESAIDDMLSFCSGLFSNDSSRLEVLQEFRRTYTSKLAIQWYSRPSCIFRLVNRVLRTEDISGLFLFHQFIVDLHNQIVEEQQKQRQLLSIQRVYRGQFLPNSELEHMQKATGKLLSSNGFISTSRDRNVAELYISKTPPTDQASVLFIIDVDMSLESTLCADISTLSVIPAEYEVLFTLSAVFRLNNVVYDKEHNLWEVFMITTDEGREIFEEYKCIIFENIRITNPYLIFGQIILQRGLYKKASIYYESLQALLPADDLTTRTKLNIDYSRSLFFQGKYDEALAILTETERMFEKLGQGSESLDYLRCQFNIANVYMYKNKYECALEIYRRTLNDQRKLISGDHRDIADTLSGISWALEYNEHIEEALDYSMQSLAMRQSCLPSYHPTITHTLRAIGHYHESQGRWLEAQDYFSQSYATVIKYLPPTHVRCAFSLLHFGLMSENRGEYDNAFGYYTQALRIYEHNFKDGHPSLAHTLDQIGNIHRRKKEFHEASQCLERALNMRNRTLAAEHLTFSSTFHNLANIYMDLNDNANAIHYFQRALEIKKKHLKPANPSIARTLSCLATAYSHQSQFEMAECSFQEALDIQQAAYPNGHPDIGITLHHMASNYCRMNAPLQALEIYRKSLVINEKFFPPNHTEIALVEYKIQELMQQIKT</sequence>
<evidence type="ECO:0000313" key="10">
    <source>
        <dbReference type="EMBL" id="CAF1351025.1"/>
    </source>
</evidence>
<evidence type="ECO:0000256" key="1">
    <source>
        <dbReference type="ARBA" id="ARBA00009558"/>
    </source>
</evidence>
<feature type="repeat" description="TPR" evidence="8">
    <location>
        <begin position="648"/>
        <end position="681"/>
    </location>
</feature>
<feature type="repeat" description="TPR" evidence="8">
    <location>
        <begin position="606"/>
        <end position="639"/>
    </location>
</feature>
<dbReference type="SUPFAM" id="SSF56399">
    <property type="entry name" value="ADP-ribosylation"/>
    <property type="match status" value="1"/>
</dbReference>
<keyword evidence="6 8" id="KW-0802">TPR repeat</keyword>
<dbReference type="Pfam" id="PF01129">
    <property type="entry name" value="ART"/>
    <property type="match status" value="1"/>
</dbReference>
<dbReference type="InterPro" id="IPR000768">
    <property type="entry name" value="ART"/>
</dbReference>
<reference evidence="10" key="1">
    <citation type="submission" date="2021-02" db="EMBL/GenBank/DDBJ databases">
        <authorList>
            <person name="Nowell W R."/>
        </authorList>
    </citation>
    <scope>NUCLEOTIDE SEQUENCE</scope>
</reference>
<dbReference type="Gene3D" id="3.90.176.10">
    <property type="entry name" value="Toxin ADP-ribosyltransferase, Chain A, domain 1"/>
    <property type="match status" value="1"/>
</dbReference>
<evidence type="ECO:0000256" key="4">
    <source>
        <dbReference type="ARBA" id="ARBA00022695"/>
    </source>
</evidence>